<evidence type="ECO:0000313" key="17">
    <source>
        <dbReference type="EMBL" id="APF17469.1"/>
    </source>
</evidence>
<evidence type="ECO:0000256" key="1">
    <source>
        <dbReference type="ARBA" id="ARBA00004496"/>
    </source>
</evidence>
<evidence type="ECO:0000256" key="6">
    <source>
        <dbReference type="ARBA" id="ARBA00022741"/>
    </source>
</evidence>
<dbReference type="HAMAP" id="MF_00176">
    <property type="entry name" value="Ser_tRNA_synth_type1"/>
    <property type="match status" value="1"/>
</dbReference>
<evidence type="ECO:0000256" key="5">
    <source>
        <dbReference type="ARBA" id="ARBA00022598"/>
    </source>
</evidence>
<dbReference type="PANTHER" id="PTHR43697">
    <property type="entry name" value="SERYL-TRNA SYNTHETASE"/>
    <property type="match status" value="1"/>
</dbReference>
<dbReference type="CDD" id="cd00770">
    <property type="entry name" value="SerRS_core"/>
    <property type="match status" value="1"/>
</dbReference>
<organism evidence="17 18">
    <name type="scientific">Caldithrix abyssi DSM 13497</name>
    <dbReference type="NCBI Taxonomy" id="880073"/>
    <lineage>
        <taxon>Bacteria</taxon>
        <taxon>Pseudomonadati</taxon>
        <taxon>Calditrichota</taxon>
        <taxon>Calditrichia</taxon>
        <taxon>Calditrichales</taxon>
        <taxon>Calditrichaceae</taxon>
        <taxon>Caldithrix</taxon>
    </lineage>
</organism>
<feature type="binding site" evidence="13">
    <location>
        <position position="422"/>
    </location>
    <ligand>
        <name>L-serine</name>
        <dbReference type="ChEBI" id="CHEBI:33384"/>
    </ligand>
</feature>
<feature type="binding site" evidence="12 14">
    <location>
        <begin position="388"/>
        <end position="391"/>
    </location>
    <ligand>
        <name>ATP</name>
        <dbReference type="ChEBI" id="CHEBI:30616"/>
    </ligand>
</feature>
<evidence type="ECO:0000256" key="8">
    <source>
        <dbReference type="ARBA" id="ARBA00022917"/>
    </source>
</evidence>
<dbReference type="InterPro" id="IPR010978">
    <property type="entry name" value="tRNA-bd_arm"/>
</dbReference>
<evidence type="ECO:0000313" key="18">
    <source>
        <dbReference type="Proteomes" id="UP000183868"/>
    </source>
</evidence>
<reference evidence="17 18" key="1">
    <citation type="submission" date="2016-11" db="EMBL/GenBank/DDBJ databases">
        <title>Genomic analysis of Caldithrix abyssi and proposal of a novel bacterial phylum Caldithrichaeota.</title>
        <authorList>
            <person name="Kublanov I."/>
            <person name="Sigalova O."/>
            <person name="Gavrilov S."/>
            <person name="Lebedinsky A."/>
            <person name="Ivanova N."/>
            <person name="Daum C."/>
            <person name="Reddy T."/>
            <person name="Klenk H.P."/>
            <person name="Goker M."/>
            <person name="Reva O."/>
            <person name="Miroshnichenko M."/>
            <person name="Kyprides N."/>
            <person name="Woyke T."/>
            <person name="Gelfand M."/>
        </authorList>
    </citation>
    <scope>NUCLEOTIDE SEQUENCE [LARGE SCALE GENOMIC DNA]</scope>
    <source>
        <strain evidence="17 18">LF13</strain>
    </source>
</reference>
<dbReference type="PROSITE" id="PS50862">
    <property type="entry name" value="AA_TRNA_LIGASE_II"/>
    <property type="match status" value="1"/>
</dbReference>
<dbReference type="GO" id="GO:0006434">
    <property type="term" value="P:seryl-tRNA aminoacylation"/>
    <property type="evidence" value="ECO:0007669"/>
    <property type="project" value="UniProtKB-UniRule"/>
</dbReference>
<comment type="subcellular location">
    <subcellularLocation>
        <location evidence="1 12">Cytoplasm</location>
    </subcellularLocation>
</comment>
<evidence type="ECO:0000256" key="2">
    <source>
        <dbReference type="ARBA" id="ARBA00005045"/>
    </source>
</evidence>
<feature type="binding site" evidence="12">
    <location>
        <position position="424"/>
    </location>
    <ligand>
        <name>L-serine</name>
        <dbReference type="ChEBI" id="CHEBI:33384"/>
    </ligand>
</feature>
<comment type="pathway">
    <text evidence="2 12">Aminoacyl-tRNA biosynthesis; selenocysteinyl-tRNA(Sec) biosynthesis; L-seryl-tRNA(Sec) from L-serine and tRNA(Sec): step 1/1.</text>
</comment>
<keyword evidence="7 12" id="KW-0067">ATP-binding</keyword>
<keyword evidence="9 12" id="KW-0030">Aminoacyl-tRNA synthetase</keyword>
<feature type="binding site" evidence="14">
    <location>
        <begin position="317"/>
        <end position="320"/>
    </location>
    <ligand>
        <name>ATP</name>
        <dbReference type="ChEBI" id="CHEBI:30616"/>
    </ligand>
</feature>
<evidence type="ECO:0000256" key="7">
    <source>
        <dbReference type="ARBA" id="ARBA00022840"/>
    </source>
</evidence>
<evidence type="ECO:0000256" key="15">
    <source>
        <dbReference type="SAM" id="Coils"/>
    </source>
</evidence>
<keyword evidence="5 12" id="KW-0436">Ligase</keyword>
<feature type="binding site" evidence="12 13">
    <location>
        <position position="324"/>
    </location>
    <ligand>
        <name>L-serine</name>
        <dbReference type="ChEBI" id="CHEBI:33384"/>
    </ligand>
</feature>
<keyword evidence="8 12" id="KW-0648">Protein biosynthesis</keyword>
<comment type="catalytic activity">
    <reaction evidence="10 12">
        <text>tRNA(Sec) + L-serine + ATP = L-seryl-tRNA(Sec) + AMP + diphosphate + H(+)</text>
        <dbReference type="Rhea" id="RHEA:42580"/>
        <dbReference type="Rhea" id="RHEA-COMP:9742"/>
        <dbReference type="Rhea" id="RHEA-COMP:10128"/>
        <dbReference type="ChEBI" id="CHEBI:15378"/>
        <dbReference type="ChEBI" id="CHEBI:30616"/>
        <dbReference type="ChEBI" id="CHEBI:33019"/>
        <dbReference type="ChEBI" id="CHEBI:33384"/>
        <dbReference type="ChEBI" id="CHEBI:78442"/>
        <dbReference type="ChEBI" id="CHEBI:78533"/>
        <dbReference type="ChEBI" id="CHEBI:456215"/>
        <dbReference type="EC" id="6.1.1.11"/>
    </reaction>
</comment>
<comment type="domain">
    <text evidence="12">Consists of two distinct domains, a catalytic core and a N-terminal extension that is involved in tRNA binding.</text>
</comment>
<evidence type="ECO:0000256" key="9">
    <source>
        <dbReference type="ARBA" id="ARBA00023146"/>
    </source>
</evidence>
<evidence type="ECO:0000259" key="16">
    <source>
        <dbReference type="PROSITE" id="PS50862"/>
    </source>
</evidence>
<comment type="function">
    <text evidence="12">Catalyzes the attachment of serine to tRNA(Ser). Is also able to aminoacylate tRNA(Sec) with serine, to form the misacylated tRNA L-seryl-tRNA(Sec), which will be further converted into selenocysteinyl-tRNA(Sec).</text>
</comment>
<dbReference type="SUPFAM" id="SSF46589">
    <property type="entry name" value="tRNA-binding arm"/>
    <property type="match status" value="1"/>
</dbReference>
<dbReference type="InterPro" id="IPR045864">
    <property type="entry name" value="aa-tRNA-synth_II/BPL/LPL"/>
</dbReference>
<feature type="binding site" evidence="12">
    <location>
        <begin position="270"/>
        <end position="272"/>
    </location>
    <ligand>
        <name>L-serine</name>
        <dbReference type="ChEBI" id="CHEBI:33384"/>
    </ligand>
</feature>
<name>A0A1J1C459_CALAY</name>
<keyword evidence="4 12" id="KW-0963">Cytoplasm</keyword>
<feature type="binding site" evidence="13">
    <location>
        <position position="301"/>
    </location>
    <ligand>
        <name>L-serine</name>
        <dbReference type="ChEBI" id="CHEBI:33384"/>
    </ligand>
</feature>
<evidence type="ECO:0000256" key="10">
    <source>
        <dbReference type="ARBA" id="ARBA00047929"/>
    </source>
</evidence>
<dbReference type="InterPro" id="IPR033729">
    <property type="entry name" value="SerRS_core"/>
</dbReference>
<dbReference type="KEGG" id="caby:Cabys_718"/>
<dbReference type="PIRSF" id="PIRSF001529">
    <property type="entry name" value="Ser-tRNA-synth_IIa"/>
    <property type="match status" value="1"/>
</dbReference>
<dbReference type="GO" id="GO:0004828">
    <property type="term" value="F:serine-tRNA ligase activity"/>
    <property type="evidence" value="ECO:0007669"/>
    <property type="project" value="UniProtKB-UniRule"/>
</dbReference>
<feature type="domain" description="Aminoacyl-transfer RNA synthetases class-II family profile" evidence="16">
    <location>
        <begin position="178"/>
        <end position="449"/>
    </location>
</feature>
<dbReference type="PANTHER" id="PTHR43697:SF1">
    <property type="entry name" value="SERINE--TRNA LIGASE"/>
    <property type="match status" value="1"/>
</dbReference>
<accession>A0A1J1C459</accession>
<keyword evidence="6 12" id="KW-0547">Nucleotide-binding</keyword>
<evidence type="ECO:0000256" key="3">
    <source>
        <dbReference type="ARBA" id="ARBA00010728"/>
    </source>
</evidence>
<dbReference type="GO" id="GO:0005524">
    <property type="term" value="F:ATP binding"/>
    <property type="evidence" value="ECO:0007669"/>
    <property type="project" value="UniProtKB-UniRule"/>
</dbReference>
<dbReference type="InterPro" id="IPR002317">
    <property type="entry name" value="Ser-tRNA-ligase_type_1"/>
</dbReference>
<dbReference type="Gene3D" id="3.30.930.10">
    <property type="entry name" value="Bira Bifunctional Protein, Domain 2"/>
    <property type="match status" value="1"/>
</dbReference>
<dbReference type="AlphaFoldDB" id="A0A1J1C459"/>
<dbReference type="EC" id="6.1.1.11" evidence="12"/>
<dbReference type="GO" id="GO:0005737">
    <property type="term" value="C:cytoplasm"/>
    <property type="evidence" value="ECO:0007669"/>
    <property type="project" value="UniProtKB-SubCell"/>
</dbReference>
<evidence type="ECO:0000256" key="11">
    <source>
        <dbReference type="ARBA" id="ARBA00048823"/>
    </source>
</evidence>
<feature type="coiled-coil region" evidence="15">
    <location>
        <begin position="70"/>
        <end position="142"/>
    </location>
</feature>
<dbReference type="Gene3D" id="1.10.287.40">
    <property type="entry name" value="Serine-tRNA synthetase, tRNA binding domain"/>
    <property type="match status" value="1"/>
</dbReference>
<dbReference type="GO" id="GO:0016260">
    <property type="term" value="P:selenocysteine biosynthetic process"/>
    <property type="evidence" value="ECO:0007669"/>
    <property type="project" value="UniProtKB-UniRule"/>
</dbReference>
<evidence type="ECO:0000256" key="4">
    <source>
        <dbReference type="ARBA" id="ARBA00022490"/>
    </source>
</evidence>
<evidence type="ECO:0000256" key="13">
    <source>
        <dbReference type="PIRSR" id="PIRSR001529-1"/>
    </source>
</evidence>
<proteinExistence type="inferred from homology"/>
<dbReference type="EMBL" id="CP018099">
    <property type="protein sequence ID" value="APF17469.1"/>
    <property type="molecule type" value="Genomic_DNA"/>
</dbReference>
<comment type="similarity">
    <text evidence="3 12">Belongs to the class-II aminoacyl-tRNA synthetase family. Type-1 seryl-tRNA synthetase subfamily.</text>
</comment>
<dbReference type="InterPro" id="IPR015866">
    <property type="entry name" value="Ser-tRNA-synth_1_N"/>
</dbReference>
<dbReference type="Pfam" id="PF00587">
    <property type="entry name" value="tRNA-synt_2b"/>
    <property type="match status" value="1"/>
</dbReference>
<dbReference type="Proteomes" id="UP000183868">
    <property type="component" value="Chromosome"/>
</dbReference>
<feature type="binding site" evidence="13">
    <location>
        <position position="270"/>
    </location>
    <ligand>
        <name>L-serine</name>
        <dbReference type="ChEBI" id="CHEBI:33384"/>
    </ligand>
</feature>
<dbReference type="NCBIfam" id="TIGR00414">
    <property type="entry name" value="serS"/>
    <property type="match status" value="1"/>
</dbReference>
<sequence length="467" mass="53555">MVPGQEKNFSLKGIGLLWINAFCKFVGNLKAEPQQIEESFMLDLKFIRENPETVKKGIQAKGEMGDVDRILELDQRRRQIIQEVENLKKQRNENSKKVAQYKKEGKDAAEIIEHTRQISETIKGLDEELKELEEQLSEQLSRIPNLPHPSTPIGTDASENVEVNQWGELPQFEFTPRNHLEIGERLDILDFKRGGKVTGSGFPVYKGDGARLERALINFMLDFHIEKHGYTEIFPPFLANRESMYGTGQLPKLEEDMYLAEKDDLFLIPTAEVPVTNLHRGEILDGADLPIKYVAYSACFRREAGSYGKETRGFLRVHQFNKVEMVNFVHPDKSYEFHEQLLREACEILEALELPYRVLLLCSGDLSFAAAKCYDIETWSPAEQKWLETSSVSNFEDFQARRANIRFRPEKGAKPMFVHTLNGSGLATSRLMVSLLETYQTDEGTVIIPEVLRKYMGGQDVIKRKYK</sequence>
<evidence type="ECO:0000256" key="14">
    <source>
        <dbReference type="PIRSR" id="PIRSR001529-2"/>
    </source>
</evidence>
<comment type="catalytic activity">
    <reaction evidence="11 12">
        <text>tRNA(Ser) + L-serine + ATP = L-seryl-tRNA(Ser) + AMP + diphosphate + H(+)</text>
        <dbReference type="Rhea" id="RHEA:12292"/>
        <dbReference type="Rhea" id="RHEA-COMP:9669"/>
        <dbReference type="Rhea" id="RHEA-COMP:9703"/>
        <dbReference type="ChEBI" id="CHEBI:15378"/>
        <dbReference type="ChEBI" id="CHEBI:30616"/>
        <dbReference type="ChEBI" id="CHEBI:33019"/>
        <dbReference type="ChEBI" id="CHEBI:33384"/>
        <dbReference type="ChEBI" id="CHEBI:78442"/>
        <dbReference type="ChEBI" id="CHEBI:78533"/>
        <dbReference type="ChEBI" id="CHEBI:456215"/>
        <dbReference type="EC" id="6.1.1.11"/>
    </reaction>
</comment>
<dbReference type="PRINTS" id="PR00981">
    <property type="entry name" value="TRNASYNTHSER"/>
</dbReference>
<evidence type="ECO:0000256" key="12">
    <source>
        <dbReference type="HAMAP-Rule" id="MF_00176"/>
    </source>
</evidence>
<comment type="subunit">
    <text evidence="12">Homodimer. The tRNA molecule binds across the dimer.</text>
</comment>
<feature type="binding site" evidence="12 14">
    <location>
        <begin position="301"/>
        <end position="303"/>
    </location>
    <ligand>
        <name>ATP</name>
        <dbReference type="ChEBI" id="CHEBI:30616"/>
    </ligand>
</feature>
<dbReference type="InterPro" id="IPR006195">
    <property type="entry name" value="aa-tRNA-synth_II"/>
</dbReference>
<dbReference type="UniPathway" id="UPA00906">
    <property type="reaction ID" value="UER00895"/>
</dbReference>
<dbReference type="Pfam" id="PF02403">
    <property type="entry name" value="Seryl_tRNA_N"/>
    <property type="match status" value="1"/>
</dbReference>
<dbReference type="InterPro" id="IPR002314">
    <property type="entry name" value="aa-tRNA-synt_IIb"/>
</dbReference>
<dbReference type="SUPFAM" id="SSF55681">
    <property type="entry name" value="Class II aaRS and biotin synthetases"/>
    <property type="match status" value="1"/>
</dbReference>
<keyword evidence="15" id="KW-0175">Coiled coil</keyword>
<protein>
    <recommendedName>
        <fullName evidence="12">Serine--tRNA ligase</fullName>
        <ecNumber evidence="12">6.1.1.11</ecNumber>
    </recommendedName>
    <alternativeName>
        <fullName evidence="12">Seryl-tRNA synthetase</fullName>
        <shortName evidence="12">SerRS</shortName>
    </alternativeName>
    <alternativeName>
        <fullName evidence="12">Seryl-tRNA(Ser/Sec) synthetase</fullName>
    </alternativeName>
</protein>
<dbReference type="InterPro" id="IPR042103">
    <property type="entry name" value="SerRS_1_N_sf"/>
</dbReference>
<feature type="binding site" evidence="12">
    <location>
        <position position="317"/>
    </location>
    <ligand>
        <name>ATP</name>
        <dbReference type="ChEBI" id="CHEBI:30616"/>
    </ligand>
</feature>
<gene>
    <name evidence="12 17" type="primary">serS</name>
    <name evidence="17" type="ORF">Cabys_718</name>
</gene>